<protein>
    <submittedName>
        <fullName evidence="3">Alpha/beta hydrolase fold</fullName>
    </submittedName>
</protein>
<dbReference type="eggNOG" id="COG0596">
    <property type="taxonomic scope" value="Bacteria"/>
</dbReference>
<dbReference type="PANTHER" id="PTHR43798:SF31">
    <property type="entry name" value="AB HYDROLASE SUPERFAMILY PROTEIN YCLE"/>
    <property type="match status" value="1"/>
</dbReference>
<gene>
    <name evidence="3" type="ordered locus">Strop_2903</name>
</gene>
<proteinExistence type="predicted"/>
<dbReference type="SUPFAM" id="SSF53474">
    <property type="entry name" value="alpha/beta-Hydrolases"/>
    <property type="match status" value="1"/>
</dbReference>
<keyword evidence="4" id="KW-1185">Reference proteome</keyword>
<dbReference type="Proteomes" id="UP000000235">
    <property type="component" value="Chromosome"/>
</dbReference>
<dbReference type="HOGENOM" id="CLU_521654_0_0_11"/>
<organism evidence="3 4">
    <name type="scientific">Salinispora tropica (strain ATCC BAA-916 / DSM 44818 / JCM 13857 / NBRC 105044 / CNB-440)</name>
    <dbReference type="NCBI Taxonomy" id="369723"/>
    <lineage>
        <taxon>Bacteria</taxon>
        <taxon>Bacillati</taxon>
        <taxon>Actinomycetota</taxon>
        <taxon>Actinomycetes</taxon>
        <taxon>Micromonosporales</taxon>
        <taxon>Micromonosporaceae</taxon>
        <taxon>Salinispora</taxon>
    </lineage>
</organism>
<keyword evidence="1 3" id="KW-0378">Hydrolase</keyword>
<dbReference type="AlphaFoldDB" id="A4X8Z2"/>
<dbReference type="Pfam" id="PF10978">
    <property type="entry name" value="DUF2785"/>
    <property type="match status" value="1"/>
</dbReference>
<evidence type="ECO:0000256" key="1">
    <source>
        <dbReference type="ARBA" id="ARBA00022801"/>
    </source>
</evidence>
<dbReference type="InterPro" id="IPR050266">
    <property type="entry name" value="AB_hydrolase_sf"/>
</dbReference>
<reference evidence="4" key="1">
    <citation type="journal article" date="2007" name="Proc. Natl. Acad. Sci. U.S.A.">
        <title>Genome sequencing reveals complex secondary metabolome in the marine actinomycete Salinispora tropica.</title>
        <authorList>
            <person name="Udwary D.W."/>
            <person name="Zeigler L."/>
            <person name="Asolkar R.N."/>
            <person name="Singan V."/>
            <person name="Lapidus A."/>
            <person name="Fenical W."/>
            <person name="Jensen P.R."/>
            <person name="Moore B.S."/>
        </authorList>
    </citation>
    <scope>NUCLEOTIDE SEQUENCE [LARGE SCALE GENOMIC DNA]</scope>
    <source>
        <strain evidence="4">ATCC BAA-916 / DSM 44818 / CNB-440</strain>
    </source>
</reference>
<evidence type="ECO:0000313" key="4">
    <source>
        <dbReference type="Proteomes" id="UP000000235"/>
    </source>
</evidence>
<sequence>MLVWPTVVTRPLQLAPRLHGAGAPTVVFVAGLGDRGATWDAVRDRLSGVSTLAYDRAGTGEIPPPADVRTCADLADELAALLKELDPPAPWLLVGHSFGGLVARLYCARHPGRVAGLILVDAVVEGREIAYDPLLPPPLRAANHAYLTDPDRNPERIDKQASYRQVAGCALPAGLPVSVVTRGRPDTDPDRPVRDLHRVDQRMQHDLARRLGARQRIAVRSGHDVHHDEPDLVAGEIIMMLKGATTVSGAGSRLLADLRRIEEDGFRLRPDERPADLVALMLTHIGDLESDLRELIYAVFHTLVTGDHLTEAELRDLLIVLTDDGHLFHGIGGHGEPTVFTRTFSALVIALVLARHRRRPFLTVDEYGHVRDALLRYHREERDLRGLVDEGGWAHAAAHGADALAELVRCQDVDVETQRAVLAALRGVLHNGTTIFPDEDDERIATVVDAIVTHGPLPEPEVVAWLRTLADCADRPRGRAQTVDRVNTRNLVRSLWFRRPHDGAIAGALADVEARVNKYRVG</sequence>
<dbReference type="KEGG" id="stp:Strop_2903"/>
<dbReference type="STRING" id="369723.Strop_2903"/>
<dbReference type="Pfam" id="PF12697">
    <property type="entry name" value="Abhydrolase_6"/>
    <property type="match status" value="1"/>
</dbReference>
<dbReference type="GO" id="GO:0016020">
    <property type="term" value="C:membrane"/>
    <property type="evidence" value="ECO:0007669"/>
    <property type="project" value="TreeGrafter"/>
</dbReference>
<dbReference type="Gene3D" id="3.40.50.1820">
    <property type="entry name" value="alpha/beta hydrolase"/>
    <property type="match status" value="1"/>
</dbReference>
<evidence type="ECO:0000259" key="2">
    <source>
        <dbReference type="Pfam" id="PF12697"/>
    </source>
</evidence>
<dbReference type="EMBL" id="CP000667">
    <property type="protein sequence ID" value="ABP55342.1"/>
    <property type="molecule type" value="Genomic_DNA"/>
</dbReference>
<dbReference type="InterPro" id="IPR021247">
    <property type="entry name" value="DUF2785"/>
</dbReference>
<dbReference type="InterPro" id="IPR029058">
    <property type="entry name" value="AB_hydrolase_fold"/>
</dbReference>
<name>A4X8Z2_SALTO</name>
<dbReference type="InterPro" id="IPR000073">
    <property type="entry name" value="AB_hydrolase_1"/>
</dbReference>
<feature type="domain" description="AB hydrolase-1" evidence="2">
    <location>
        <begin position="26"/>
        <end position="234"/>
    </location>
</feature>
<accession>A4X8Z2</accession>
<evidence type="ECO:0000313" key="3">
    <source>
        <dbReference type="EMBL" id="ABP55342.1"/>
    </source>
</evidence>
<dbReference type="PANTHER" id="PTHR43798">
    <property type="entry name" value="MONOACYLGLYCEROL LIPASE"/>
    <property type="match status" value="1"/>
</dbReference>
<dbReference type="GO" id="GO:0016787">
    <property type="term" value="F:hydrolase activity"/>
    <property type="evidence" value="ECO:0007669"/>
    <property type="project" value="UniProtKB-KW"/>
</dbReference>